<sequence>MANEHARYMKTDFTTLASNYEDEHRLISDNVLRVGKVELRGNVSVALTDPLELADVEGPNGKGQSTRPCVTSCSAAAAVTATAGPTATAATSTTASRSATATASLVDYGHLSNAGCSSSTNFLNNSTPSRSSSRVMEDYQYTLILEGKALSCLMVELISDPSEKHEGTRDIRNSVRSRNNVNVMKPSGTRTIYLRESNELLSRS</sequence>
<accession>A0A1B0B362</accession>
<keyword evidence="2" id="KW-1185">Reference proteome</keyword>
<dbReference type="EnsemblMetazoa" id="GPPI017329-RA">
    <property type="protein sequence ID" value="GPPI017329-PA"/>
    <property type="gene ID" value="GPPI017329"/>
</dbReference>
<reference evidence="2" key="1">
    <citation type="submission" date="2015-01" db="EMBL/GenBank/DDBJ databases">
        <authorList>
            <person name="Aksoy S."/>
            <person name="Warren W."/>
            <person name="Wilson R.K."/>
        </authorList>
    </citation>
    <scope>NUCLEOTIDE SEQUENCE [LARGE SCALE GENOMIC DNA]</scope>
    <source>
        <strain evidence="2">IAEA</strain>
    </source>
</reference>
<dbReference type="EMBL" id="JXJN01007771">
    <property type="status" value="NOT_ANNOTATED_CDS"/>
    <property type="molecule type" value="Genomic_DNA"/>
</dbReference>
<name>A0A1B0B362_9MUSC</name>
<proteinExistence type="predicted"/>
<dbReference type="VEuPathDB" id="VectorBase:GPPI017329"/>
<organism evidence="1 2">
    <name type="scientific">Glossina palpalis gambiensis</name>
    <dbReference type="NCBI Taxonomy" id="67801"/>
    <lineage>
        <taxon>Eukaryota</taxon>
        <taxon>Metazoa</taxon>
        <taxon>Ecdysozoa</taxon>
        <taxon>Arthropoda</taxon>
        <taxon>Hexapoda</taxon>
        <taxon>Insecta</taxon>
        <taxon>Pterygota</taxon>
        <taxon>Neoptera</taxon>
        <taxon>Endopterygota</taxon>
        <taxon>Diptera</taxon>
        <taxon>Brachycera</taxon>
        <taxon>Muscomorpha</taxon>
        <taxon>Hippoboscoidea</taxon>
        <taxon>Glossinidae</taxon>
        <taxon>Glossina</taxon>
    </lineage>
</organism>
<evidence type="ECO:0000313" key="1">
    <source>
        <dbReference type="EnsemblMetazoa" id="GPPI017329-PA"/>
    </source>
</evidence>
<protein>
    <submittedName>
        <fullName evidence="1">Uncharacterized protein</fullName>
    </submittedName>
</protein>
<evidence type="ECO:0000313" key="2">
    <source>
        <dbReference type="Proteomes" id="UP000092460"/>
    </source>
</evidence>
<dbReference type="AlphaFoldDB" id="A0A1B0B362"/>
<dbReference type="Proteomes" id="UP000092460">
    <property type="component" value="Unassembled WGS sequence"/>
</dbReference>
<reference evidence="1" key="2">
    <citation type="submission" date="2020-05" db="UniProtKB">
        <authorList>
            <consortium name="EnsemblMetazoa"/>
        </authorList>
    </citation>
    <scope>IDENTIFICATION</scope>
    <source>
        <strain evidence="1">IAEA</strain>
    </source>
</reference>